<evidence type="ECO:0000313" key="3">
    <source>
        <dbReference type="Proteomes" id="UP001164929"/>
    </source>
</evidence>
<dbReference type="Proteomes" id="UP001164929">
    <property type="component" value="Chromosome 8"/>
</dbReference>
<dbReference type="AlphaFoldDB" id="A0AAD6MLP8"/>
<proteinExistence type="predicted"/>
<feature type="compositionally biased region" description="Polar residues" evidence="1">
    <location>
        <begin position="32"/>
        <end position="57"/>
    </location>
</feature>
<comment type="caution">
    <text evidence="2">The sequence shown here is derived from an EMBL/GenBank/DDBJ whole genome shotgun (WGS) entry which is preliminary data.</text>
</comment>
<organism evidence="2 3">
    <name type="scientific">Populus alba x Populus x berolinensis</name>
    <dbReference type="NCBI Taxonomy" id="444605"/>
    <lineage>
        <taxon>Eukaryota</taxon>
        <taxon>Viridiplantae</taxon>
        <taxon>Streptophyta</taxon>
        <taxon>Embryophyta</taxon>
        <taxon>Tracheophyta</taxon>
        <taxon>Spermatophyta</taxon>
        <taxon>Magnoliopsida</taxon>
        <taxon>eudicotyledons</taxon>
        <taxon>Gunneridae</taxon>
        <taxon>Pentapetalae</taxon>
        <taxon>rosids</taxon>
        <taxon>fabids</taxon>
        <taxon>Malpighiales</taxon>
        <taxon>Salicaceae</taxon>
        <taxon>Saliceae</taxon>
        <taxon>Populus</taxon>
    </lineage>
</organism>
<protein>
    <submittedName>
        <fullName evidence="2">Uncharacterized protein</fullName>
    </submittedName>
</protein>
<accession>A0AAD6MLP8</accession>
<dbReference type="EMBL" id="JAQIZT010000008">
    <property type="protein sequence ID" value="KAJ6986985.1"/>
    <property type="molecule type" value="Genomic_DNA"/>
</dbReference>
<evidence type="ECO:0000313" key="2">
    <source>
        <dbReference type="EMBL" id="KAJ6986985.1"/>
    </source>
</evidence>
<feature type="region of interest" description="Disordered" evidence="1">
    <location>
        <begin position="32"/>
        <end position="117"/>
    </location>
</feature>
<sequence>MQEKYEQAVASLAEMEKRVVMAESMLEATLQYQSGQLKAQPSPRSSHPDSQTRANQEPEQEIPARKIGLLARPFGLGWRDRNKGKSTTVEEASDDKSSNEGQNPEQGTNGISAHDKL</sequence>
<evidence type="ECO:0000256" key="1">
    <source>
        <dbReference type="SAM" id="MobiDB-lite"/>
    </source>
</evidence>
<reference evidence="2" key="1">
    <citation type="journal article" date="2023" name="Mol. Ecol. Resour.">
        <title>Chromosome-level genome assembly of a triploid poplar Populus alba 'Berolinensis'.</title>
        <authorList>
            <person name="Chen S."/>
            <person name="Yu Y."/>
            <person name="Wang X."/>
            <person name="Wang S."/>
            <person name="Zhang T."/>
            <person name="Zhou Y."/>
            <person name="He R."/>
            <person name="Meng N."/>
            <person name="Wang Y."/>
            <person name="Liu W."/>
            <person name="Liu Z."/>
            <person name="Liu J."/>
            <person name="Guo Q."/>
            <person name="Huang H."/>
            <person name="Sederoff R.R."/>
            <person name="Wang G."/>
            <person name="Qu G."/>
            <person name="Chen S."/>
        </authorList>
    </citation>
    <scope>NUCLEOTIDE SEQUENCE</scope>
    <source>
        <strain evidence="2">SC-2020</strain>
    </source>
</reference>
<keyword evidence="3" id="KW-1185">Reference proteome</keyword>
<gene>
    <name evidence="2" type="ORF">NC653_020267</name>
</gene>
<name>A0AAD6MLP8_9ROSI</name>
<feature type="compositionally biased region" description="Polar residues" evidence="1">
    <location>
        <begin position="99"/>
        <end position="111"/>
    </location>
</feature>